<evidence type="ECO:0008006" key="3">
    <source>
        <dbReference type="Google" id="ProtNLM"/>
    </source>
</evidence>
<sequence>MDVGNIPAVASALAAKETSDSVNIAMLKKALDTQATAAVGILQALPLPANPNIGRNVNTVA</sequence>
<dbReference type="EMBL" id="CP011409">
    <property type="protein sequence ID" value="AKZ63936.1"/>
    <property type="molecule type" value="Genomic_DNA"/>
</dbReference>
<evidence type="ECO:0000313" key="1">
    <source>
        <dbReference type="EMBL" id="AKZ63936.1"/>
    </source>
</evidence>
<dbReference type="Proteomes" id="UP000063429">
    <property type="component" value="Chromosome"/>
</dbReference>
<dbReference type="Pfam" id="PF14070">
    <property type="entry name" value="YjfB_motility"/>
    <property type="match status" value="1"/>
</dbReference>
<keyword evidence="2" id="KW-1185">Reference proteome</keyword>
<gene>
    <name evidence="1" type="ORF">F506_15835</name>
</gene>
<proteinExistence type="predicted"/>
<organism evidence="1 2">
    <name type="scientific">Herbaspirillum hiltneri N3</name>
    <dbReference type="NCBI Taxonomy" id="1262470"/>
    <lineage>
        <taxon>Bacteria</taxon>
        <taxon>Pseudomonadati</taxon>
        <taxon>Pseudomonadota</taxon>
        <taxon>Betaproteobacteria</taxon>
        <taxon>Burkholderiales</taxon>
        <taxon>Oxalobacteraceae</taxon>
        <taxon>Herbaspirillum</taxon>
    </lineage>
</organism>
<evidence type="ECO:0000313" key="2">
    <source>
        <dbReference type="Proteomes" id="UP000063429"/>
    </source>
</evidence>
<protein>
    <recommendedName>
        <fullName evidence="3">Motility protein YjfB-like</fullName>
    </recommendedName>
</protein>
<reference evidence="2" key="1">
    <citation type="journal article" date="2015" name="Genome Announc.">
        <title>Complete Genome Sequence of Herbaspirillum hiltneri N3 (DSM 17495), Isolated from Surface-Sterilized Wheat Roots.</title>
        <authorList>
            <person name="Guizelini D."/>
            <person name="Saizaki P.M."/>
            <person name="Coimbra N.A."/>
            <person name="Weiss V.A."/>
            <person name="Faoro H."/>
            <person name="Sfeir M.Z."/>
            <person name="Baura V.A."/>
            <person name="Monteiro R.A."/>
            <person name="Chubatsu L.S."/>
            <person name="Souza E.M."/>
            <person name="Cruz L.M."/>
            <person name="Pedrosa F.O."/>
            <person name="Raittz R.T."/>
            <person name="Marchaukoski J.N."/>
            <person name="Steffens M.B."/>
        </authorList>
    </citation>
    <scope>NUCLEOTIDE SEQUENCE [LARGE SCALE GENOMIC DNA]</scope>
    <source>
        <strain evidence="2">N3</strain>
    </source>
</reference>
<name>A0ABM5V326_9BURK</name>
<dbReference type="RefSeq" id="WP_053198971.1">
    <property type="nucleotide sequence ID" value="NZ_CP011409.1"/>
</dbReference>
<accession>A0ABM5V326</accession>
<dbReference type="InterPro" id="IPR025906">
    <property type="entry name" value="YjfB_motility"/>
</dbReference>